<feature type="transmembrane region" description="Helical" evidence="1">
    <location>
        <begin position="351"/>
        <end position="371"/>
    </location>
</feature>
<dbReference type="GeneID" id="7270063"/>
<feature type="transmembrane region" description="Helical" evidence="1">
    <location>
        <begin position="377"/>
        <end position="399"/>
    </location>
</feature>
<feature type="transmembrane region" description="Helical" evidence="1">
    <location>
        <begin position="282"/>
        <end position="303"/>
    </location>
</feature>
<proteinExistence type="predicted"/>
<dbReference type="eggNOG" id="arCOG04521">
    <property type="taxonomic scope" value="Archaea"/>
</dbReference>
<evidence type="ECO:0008006" key="4">
    <source>
        <dbReference type="Google" id="ProtNLM"/>
    </source>
</evidence>
<keyword evidence="1" id="KW-0472">Membrane</keyword>
<feature type="transmembrane region" description="Helical" evidence="1">
    <location>
        <begin position="55"/>
        <end position="75"/>
    </location>
</feature>
<feature type="transmembrane region" description="Helical" evidence="1">
    <location>
        <begin position="173"/>
        <end position="191"/>
    </location>
</feature>
<feature type="transmembrane region" description="Helical" evidence="1">
    <location>
        <begin position="411"/>
        <end position="428"/>
    </location>
</feature>
<protein>
    <recommendedName>
        <fullName evidence="4">ABC-2 type transport system permease protein</fullName>
    </recommendedName>
</protein>
<keyword evidence="3" id="KW-1185">Reference proteome</keyword>
<evidence type="ECO:0000256" key="1">
    <source>
        <dbReference type="SAM" id="Phobius"/>
    </source>
</evidence>
<keyword evidence="1" id="KW-0812">Transmembrane</keyword>
<evidence type="ECO:0000313" key="2">
    <source>
        <dbReference type="EMBL" id="ACL16781.1"/>
    </source>
</evidence>
<feature type="transmembrane region" description="Helical" evidence="1">
    <location>
        <begin position="20"/>
        <end position="43"/>
    </location>
</feature>
<keyword evidence="1" id="KW-1133">Transmembrane helix</keyword>
<organism evidence="2 3">
    <name type="scientific">Methanosphaerula palustris (strain ATCC BAA-1556 / DSM 19958 / E1-9c)</name>
    <dbReference type="NCBI Taxonomy" id="521011"/>
    <lineage>
        <taxon>Archaea</taxon>
        <taxon>Methanobacteriati</taxon>
        <taxon>Methanobacteriota</taxon>
        <taxon>Stenosarchaea group</taxon>
        <taxon>Methanomicrobia</taxon>
        <taxon>Methanomicrobiales</taxon>
        <taxon>Methanoregulaceae</taxon>
        <taxon>Methanosphaerula</taxon>
    </lineage>
</organism>
<feature type="transmembrane region" description="Helical" evidence="1">
    <location>
        <begin position="211"/>
        <end position="233"/>
    </location>
</feature>
<gene>
    <name evidence="2" type="ordered locus">Mpal_1458</name>
</gene>
<feature type="transmembrane region" description="Helical" evidence="1">
    <location>
        <begin position="309"/>
        <end position="330"/>
    </location>
</feature>
<dbReference type="OrthoDB" id="107643at2157"/>
<dbReference type="STRING" id="521011.Mpal_1458"/>
<feature type="transmembrane region" description="Helical" evidence="1">
    <location>
        <begin position="144"/>
        <end position="166"/>
    </location>
</feature>
<feature type="transmembrane region" description="Helical" evidence="1">
    <location>
        <begin position="434"/>
        <end position="453"/>
    </location>
</feature>
<dbReference type="AlphaFoldDB" id="B8GI41"/>
<evidence type="ECO:0000313" key="3">
    <source>
        <dbReference type="Proteomes" id="UP000002457"/>
    </source>
</evidence>
<feature type="transmembrane region" description="Helical" evidence="1">
    <location>
        <begin position="114"/>
        <end position="132"/>
    </location>
</feature>
<reference evidence="2 3" key="1">
    <citation type="journal article" date="2015" name="Genome Announc.">
        <title>Complete Genome Sequence of Methanosphaerula palustris E1-9CT, a Hydrogenotrophic Methanogen Isolated from a Minerotrophic Fen Peatland.</title>
        <authorList>
            <person name="Cadillo-Quiroz H."/>
            <person name="Browne P."/>
            <person name="Kyrpides N."/>
            <person name="Woyke T."/>
            <person name="Goodwin L."/>
            <person name="Detter C."/>
            <person name="Yavitt J.B."/>
            <person name="Zinder S.H."/>
        </authorList>
    </citation>
    <scope>NUCLEOTIDE SEQUENCE [LARGE SCALE GENOMIC DNA]</scope>
    <source>
        <strain evidence="3">ATCC BAA-1556 / DSM 19958 / E1-9c</strain>
    </source>
</reference>
<dbReference type="EMBL" id="CP001338">
    <property type="protein sequence ID" value="ACL16781.1"/>
    <property type="molecule type" value="Genomic_DNA"/>
</dbReference>
<dbReference type="RefSeq" id="WP_012618100.1">
    <property type="nucleotide sequence ID" value="NC_011832.1"/>
</dbReference>
<dbReference type="Proteomes" id="UP000002457">
    <property type="component" value="Chromosome"/>
</dbReference>
<dbReference type="KEGG" id="mpl:Mpal_1458"/>
<dbReference type="HOGENOM" id="CLU_046089_0_0_2"/>
<sequence length="468" mass="51070">MFELFIAMMKEEWRVHSTMFGSLSFAMFPVMIFGIAFMGAFLVPLMQTSLPAGDLTIMIHANYLMLGIMVGGFGLMGNEIMSRRFGQASFLSYSARSLPLSDRFIFTNFVVKDTIYYFFLWVLPLGLGYIIASPFTGVPLASALLLLLTLTLAFLFGLCGVFFLSAIYARSRLALLLVIAALVAFGAALAIRTGMNPVLLFPPLLLNAAFSWTNLLVSILVLAILFAIAILLFNPESVGSEKSHKDLFAPLAKRFAFLPDPPFAAKDVLDLYRSGAMIGQMLFSFLLPLAIIWFFLSLLGPFFPPHGLLFMFAIVTGVVASTMYTWVTMFDTFGPYACLPVAVSTVITSKLTTFSVLQILPATFIAVVALLAGEFVYLVPAVVLGLSVSFYAVGVMAWLSGLSPSVMVYDVKVLFTYLVLVGLAVTIFSAAVFAVPASALAAVILLILAWYFVQMAKTRWDAIDPEGF</sequence>
<name>B8GI41_METPE</name>
<accession>B8GI41</accession>